<dbReference type="EC" id="1.1.99.14" evidence="6"/>
<keyword evidence="6" id="KW-0249">Electron transport</keyword>
<evidence type="ECO:0000256" key="3">
    <source>
        <dbReference type="ARBA" id="ARBA00022737"/>
    </source>
</evidence>
<evidence type="ECO:0000256" key="5">
    <source>
        <dbReference type="ARBA" id="ARBA00023014"/>
    </source>
</evidence>
<feature type="domain" description="4Fe-4S ferredoxin-type" evidence="7">
    <location>
        <begin position="5"/>
        <end position="35"/>
    </location>
</feature>
<evidence type="ECO:0000313" key="8">
    <source>
        <dbReference type="EMBL" id="SHI25864.1"/>
    </source>
</evidence>
<keyword evidence="4 6" id="KW-0408">Iron</keyword>
<dbReference type="PIRSF" id="PIRSF000139">
    <property type="entry name" value="Glc_ox_4Fe-4S"/>
    <property type="match status" value="1"/>
</dbReference>
<keyword evidence="1 6" id="KW-0004">4Fe-4S</keyword>
<keyword evidence="6" id="KW-0813">Transport</keyword>
<dbReference type="InterPro" id="IPR009051">
    <property type="entry name" value="Helical_ferredxn"/>
</dbReference>
<dbReference type="Pfam" id="PF13183">
    <property type="entry name" value="Fer4_8"/>
    <property type="match status" value="1"/>
</dbReference>
<dbReference type="InterPro" id="IPR012257">
    <property type="entry name" value="Glc_ox_4Fe-4S"/>
</dbReference>
<dbReference type="PANTHER" id="PTHR32479">
    <property type="entry name" value="GLYCOLATE OXIDASE IRON-SULFUR SUBUNIT"/>
    <property type="match status" value="1"/>
</dbReference>
<comment type="catalytic activity">
    <reaction evidence="6">
        <text>(R)-lactate + A = pyruvate + AH2</text>
        <dbReference type="Rhea" id="RHEA:15089"/>
        <dbReference type="ChEBI" id="CHEBI:13193"/>
        <dbReference type="ChEBI" id="CHEBI:15361"/>
        <dbReference type="ChEBI" id="CHEBI:16004"/>
        <dbReference type="ChEBI" id="CHEBI:17499"/>
    </reaction>
</comment>
<reference evidence="9" key="1">
    <citation type="submission" date="2016-11" db="EMBL/GenBank/DDBJ databases">
        <authorList>
            <person name="Varghese N."/>
            <person name="Submissions S."/>
        </authorList>
    </citation>
    <scope>NUCLEOTIDE SEQUENCE [LARGE SCALE GENOMIC DNA]</scope>
    <source>
        <strain evidence="9">DSM 15449</strain>
    </source>
</reference>
<evidence type="ECO:0000256" key="6">
    <source>
        <dbReference type="PIRNR" id="PIRNR000139"/>
    </source>
</evidence>
<dbReference type="AlphaFoldDB" id="A0A1M5ZNU2"/>
<keyword evidence="2 6" id="KW-0479">Metal-binding</keyword>
<evidence type="ECO:0000256" key="4">
    <source>
        <dbReference type="ARBA" id="ARBA00023004"/>
    </source>
</evidence>
<dbReference type="OrthoDB" id="9794954at2"/>
<dbReference type="Gene3D" id="1.10.1060.10">
    <property type="entry name" value="Alpha-helical ferredoxin"/>
    <property type="match status" value="1"/>
</dbReference>
<dbReference type="PROSITE" id="PS00198">
    <property type="entry name" value="4FE4S_FER_1"/>
    <property type="match status" value="1"/>
</dbReference>
<keyword evidence="5 6" id="KW-0411">Iron-sulfur</keyword>
<comment type="function">
    <text evidence="6">Component of a complex that catalyzes the oxidation of glycolate to glyoxylate.</text>
</comment>
<dbReference type="GO" id="GO:0019154">
    <property type="term" value="F:glycolate dehydrogenase activity"/>
    <property type="evidence" value="ECO:0007669"/>
    <property type="project" value="UniProtKB-EC"/>
</dbReference>
<proteinExistence type="predicted"/>
<dbReference type="SUPFAM" id="SSF46548">
    <property type="entry name" value="alpha-helical ferredoxin"/>
    <property type="match status" value="1"/>
</dbReference>
<gene>
    <name evidence="8" type="ORF">SAMN02746098_03490</name>
</gene>
<dbReference type="Pfam" id="PF02754">
    <property type="entry name" value="CCG"/>
    <property type="match status" value="2"/>
</dbReference>
<protein>
    <recommendedName>
        <fullName evidence="6">Glycolate oxidase iron-sulfur subunit</fullName>
        <ecNumber evidence="6">1.1.99.14</ecNumber>
    </recommendedName>
</protein>
<dbReference type="Proteomes" id="UP000183954">
    <property type="component" value="Unassembled WGS sequence"/>
</dbReference>
<sequence length="418" mass="46461">MKDYSHLKKEIDHCSKCGGCLAVCPIYGELGIETMGSRGRVFLFSQYLEGNLELSKKFAEIMSLCLLCKNCSATCPNGVATDQLVLAARKELVGKNGLPLIKKTVFHHLLKSNGRLNLVARFLAIYQRTGLRWLVRKSRILKPFPSNLEAKEKLLPDIQGGHPFRQEVSQRIPVENPQRRIAYFTGCMTNYVFQNTGRSVLNVLKENNVEVFIPEQVCCGVPAEASGDEETMLHLAAENVKNLTKLQVDAIITDCPSCGVALQEYGEKLGTEEAKAFSSRVKDITQFLIQDIKLKIPKNNVPVTVTYHDPCHAIRGLKIQKEPRELLKKIPGLSLKEMNGTNQCCGSAGSFNLSYYQLSMQILDKKLNNIRDTGAEVVATACPACEMQIGHGVRKNQLTQKVIHPIELLSQAYLAGDK</sequence>
<dbReference type="GO" id="GO:0051539">
    <property type="term" value="F:4 iron, 4 sulfur cluster binding"/>
    <property type="evidence" value="ECO:0007669"/>
    <property type="project" value="UniProtKB-UniRule"/>
</dbReference>
<dbReference type="PANTHER" id="PTHR32479:SF17">
    <property type="entry name" value="GLYCOLATE OXIDASE IRON-SULFUR SUBUNIT"/>
    <property type="match status" value="1"/>
</dbReference>
<evidence type="ECO:0000313" key="9">
    <source>
        <dbReference type="Proteomes" id="UP000183954"/>
    </source>
</evidence>
<comment type="cofactor">
    <cofactor evidence="6">
        <name>[4Fe-4S] cluster</name>
        <dbReference type="ChEBI" id="CHEBI:49883"/>
    </cofactor>
    <text evidence="6">Binds 2 [4Fe-4S] clusters.</text>
</comment>
<dbReference type="InterPro" id="IPR004017">
    <property type="entry name" value="Cys_rich_dom"/>
</dbReference>
<dbReference type="InterPro" id="IPR017900">
    <property type="entry name" value="4Fe4S_Fe_S_CS"/>
</dbReference>
<dbReference type="RefSeq" id="WP_073030984.1">
    <property type="nucleotide sequence ID" value="NZ_FQXJ01000013.1"/>
</dbReference>
<organism evidence="8 9">
    <name type="scientific">Desulfosporosinus lacus DSM 15449</name>
    <dbReference type="NCBI Taxonomy" id="1121420"/>
    <lineage>
        <taxon>Bacteria</taxon>
        <taxon>Bacillati</taxon>
        <taxon>Bacillota</taxon>
        <taxon>Clostridia</taxon>
        <taxon>Eubacteriales</taxon>
        <taxon>Desulfitobacteriaceae</taxon>
        <taxon>Desulfosporosinus</taxon>
    </lineage>
</organism>
<comment type="catalytic activity">
    <reaction evidence="6">
        <text>glycolate + A = glyoxylate + AH2</text>
        <dbReference type="Rhea" id="RHEA:21264"/>
        <dbReference type="ChEBI" id="CHEBI:13193"/>
        <dbReference type="ChEBI" id="CHEBI:17499"/>
        <dbReference type="ChEBI" id="CHEBI:29805"/>
        <dbReference type="ChEBI" id="CHEBI:36655"/>
        <dbReference type="EC" id="1.1.99.14"/>
    </reaction>
</comment>
<dbReference type="STRING" id="1121420.SAMN02746098_03490"/>
<dbReference type="EMBL" id="FQXJ01000013">
    <property type="protein sequence ID" value="SHI25864.1"/>
    <property type="molecule type" value="Genomic_DNA"/>
</dbReference>
<name>A0A1M5ZNU2_9FIRM</name>
<dbReference type="GO" id="GO:0046872">
    <property type="term" value="F:metal ion binding"/>
    <property type="evidence" value="ECO:0007669"/>
    <property type="project" value="UniProtKB-UniRule"/>
</dbReference>
<evidence type="ECO:0000256" key="2">
    <source>
        <dbReference type="ARBA" id="ARBA00022723"/>
    </source>
</evidence>
<keyword evidence="9" id="KW-1185">Reference proteome</keyword>
<dbReference type="PROSITE" id="PS51379">
    <property type="entry name" value="4FE4S_FER_2"/>
    <property type="match status" value="1"/>
</dbReference>
<accession>A0A1M5ZNU2</accession>
<evidence type="ECO:0000259" key="7">
    <source>
        <dbReference type="PROSITE" id="PS51379"/>
    </source>
</evidence>
<dbReference type="InterPro" id="IPR017896">
    <property type="entry name" value="4Fe4S_Fe-S-bd"/>
</dbReference>
<keyword evidence="3" id="KW-0677">Repeat</keyword>
<evidence type="ECO:0000256" key="1">
    <source>
        <dbReference type="ARBA" id="ARBA00022485"/>
    </source>
</evidence>